<organism evidence="1 2">
    <name type="scientific">Rubus argutus</name>
    <name type="common">Southern blackberry</name>
    <dbReference type="NCBI Taxonomy" id="59490"/>
    <lineage>
        <taxon>Eukaryota</taxon>
        <taxon>Viridiplantae</taxon>
        <taxon>Streptophyta</taxon>
        <taxon>Embryophyta</taxon>
        <taxon>Tracheophyta</taxon>
        <taxon>Spermatophyta</taxon>
        <taxon>Magnoliopsida</taxon>
        <taxon>eudicotyledons</taxon>
        <taxon>Gunneridae</taxon>
        <taxon>Pentapetalae</taxon>
        <taxon>rosids</taxon>
        <taxon>fabids</taxon>
        <taxon>Rosales</taxon>
        <taxon>Rosaceae</taxon>
        <taxon>Rosoideae</taxon>
        <taxon>Rosoideae incertae sedis</taxon>
        <taxon>Rubus</taxon>
    </lineage>
</organism>
<accession>A0AAW1WDH4</accession>
<dbReference type="AlphaFoldDB" id="A0AAW1WDH4"/>
<dbReference type="EMBL" id="JBEDUW010000006">
    <property type="protein sequence ID" value="KAK9922643.1"/>
    <property type="molecule type" value="Genomic_DNA"/>
</dbReference>
<protein>
    <submittedName>
        <fullName evidence="1">Uncharacterized protein</fullName>
    </submittedName>
</protein>
<comment type="caution">
    <text evidence="1">The sequence shown here is derived from an EMBL/GenBank/DDBJ whole genome shotgun (WGS) entry which is preliminary data.</text>
</comment>
<keyword evidence="2" id="KW-1185">Reference proteome</keyword>
<reference evidence="1 2" key="1">
    <citation type="journal article" date="2023" name="G3 (Bethesda)">
        <title>A chromosome-length genome assembly and annotation of blackberry (Rubus argutus, cv. 'Hillquist').</title>
        <authorList>
            <person name="Bruna T."/>
            <person name="Aryal R."/>
            <person name="Dudchenko O."/>
            <person name="Sargent D.J."/>
            <person name="Mead D."/>
            <person name="Buti M."/>
            <person name="Cavallini A."/>
            <person name="Hytonen T."/>
            <person name="Andres J."/>
            <person name="Pham M."/>
            <person name="Weisz D."/>
            <person name="Mascagni F."/>
            <person name="Usai G."/>
            <person name="Natali L."/>
            <person name="Bassil N."/>
            <person name="Fernandez G.E."/>
            <person name="Lomsadze A."/>
            <person name="Armour M."/>
            <person name="Olukolu B."/>
            <person name="Poorten T."/>
            <person name="Britton C."/>
            <person name="Davik J."/>
            <person name="Ashrafi H."/>
            <person name="Aiden E.L."/>
            <person name="Borodovsky M."/>
            <person name="Worthington M."/>
        </authorList>
    </citation>
    <scope>NUCLEOTIDE SEQUENCE [LARGE SCALE GENOMIC DNA]</scope>
    <source>
        <strain evidence="1">PI 553951</strain>
    </source>
</reference>
<name>A0AAW1WDH4_RUBAR</name>
<evidence type="ECO:0000313" key="2">
    <source>
        <dbReference type="Proteomes" id="UP001457282"/>
    </source>
</evidence>
<proteinExistence type="predicted"/>
<dbReference type="Proteomes" id="UP001457282">
    <property type="component" value="Unassembled WGS sequence"/>
</dbReference>
<sequence>MYIELTKRLKWCGIERKLSALRSSVGMTFGMAANRMFIIFRVGSDEPKPLFGDNEGDKESQHDGGLGIEVGCIGILGARGWREAAA</sequence>
<evidence type="ECO:0000313" key="1">
    <source>
        <dbReference type="EMBL" id="KAK9922643.1"/>
    </source>
</evidence>
<gene>
    <name evidence="1" type="ORF">M0R45_031098</name>
</gene>